<dbReference type="Proteomes" id="UP000663829">
    <property type="component" value="Unassembled WGS sequence"/>
</dbReference>
<evidence type="ECO:0000313" key="3">
    <source>
        <dbReference type="Proteomes" id="UP000663829"/>
    </source>
</evidence>
<dbReference type="PANTHER" id="PTHR33845:SF1">
    <property type="entry name" value="C2H2-TYPE DOMAIN-CONTAINING PROTEIN"/>
    <property type="match status" value="1"/>
</dbReference>
<accession>A0A815AJ55</accession>
<dbReference type="EMBL" id="CAJOBC010016303">
    <property type="protein sequence ID" value="CAF4027342.1"/>
    <property type="molecule type" value="Genomic_DNA"/>
</dbReference>
<evidence type="ECO:0000313" key="1">
    <source>
        <dbReference type="EMBL" id="CAF1255298.1"/>
    </source>
</evidence>
<keyword evidence="3" id="KW-1185">Reference proteome</keyword>
<dbReference type="EMBL" id="CAJNOQ010010569">
    <property type="protein sequence ID" value="CAF1255298.1"/>
    <property type="molecule type" value="Genomic_DNA"/>
</dbReference>
<name>A0A815AJ55_9BILA</name>
<dbReference type="Proteomes" id="UP000681722">
    <property type="component" value="Unassembled WGS sequence"/>
</dbReference>
<comment type="caution">
    <text evidence="1">The sequence shown here is derived from an EMBL/GenBank/DDBJ whole genome shotgun (WGS) entry which is preliminary data.</text>
</comment>
<reference evidence="1" key="1">
    <citation type="submission" date="2021-02" db="EMBL/GenBank/DDBJ databases">
        <authorList>
            <person name="Nowell W R."/>
        </authorList>
    </citation>
    <scope>NUCLEOTIDE SEQUENCE</scope>
</reference>
<organism evidence="1 3">
    <name type="scientific">Didymodactylos carnosus</name>
    <dbReference type="NCBI Taxonomy" id="1234261"/>
    <lineage>
        <taxon>Eukaryota</taxon>
        <taxon>Metazoa</taxon>
        <taxon>Spiralia</taxon>
        <taxon>Gnathifera</taxon>
        <taxon>Rotifera</taxon>
        <taxon>Eurotatoria</taxon>
        <taxon>Bdelloidea</taxon>
        <taxon>Philodinida</taxon>
        <taxon>Philodinidae</taxon>
        <taxon>Didymodactylos</taxon>
    </lineage>
</organism>
<gene>
    <name evidence="1" type="ORF">GPM918_LOCUS26335</name>
    <name evidence="2" type="ORF">SRO942_LOCUS26463</name>
</gene>
<dbReference type="AlphaFoldDB" id="A0A815AJ55"/>
<protein>
    <submittedName>
        <fullName evidence="1">Uncharacterized protein</fullName>
    </submittedName>
</protein>
<dbReference type="OrthoDB" id="5982493at2759"/>
<sequence length="296" mass="34462">MDYFKWIKAIKYDHKPTNICSDCHLLFSSLESIEKLTKKVAENPLVAELLYDFSISASSILMWMKHLIRDVQQRRAKSDAMEKLDNDTDFCIRDWSQKILPMQFREPQKDYFGKRGFSEHIDVFFTKDSNHNIIKHVYFTMLTQSDQSTADTLAIFEHVLKQFHPDNPHIRKLYVKSNNDGCYAGNSYAELSHSICKSLGIELLRHDYNEPQRGKDQCDRESANLKNRIRTCMDDGHNVTSVEELFEAHMYMGGIRNSASSAVAINKTQQKMTGSTIKNISFYHSVEFEKTGMRFW</sequence>
<proteinExistence type="predicted"/>
<dbReference type="PANTHER" id="PTHR33845">
    <property type="entry name" value="C2H2-TYPE DOMAIN-CONTAINING PROTEIN"/>
    <property type="match status" value="1"/>
</dbReference>
<evidence type="ECO:0000313" key="2">
    <source>
        <dbReference type="EMBL" id="CAF4027342.1"/>
    </source>
</evidence>